<evidence type="ECO:0000313" key="7">
    <source>
        <dbReference type="Proteomes" id="UP001607302"/>
    </source>
</evidence>
<organism evidence="6 7">
    <name type="scientific">Vespula squamosa</name>
    <name type="common">Southern yellow jacket</name>
    <name type="synonym">Wasp</name>
    <dbReference type="NCBI Taxonomy" id="30214"/>
    <lineage>
        <taxon>Eukaryota</taxon>
        <taxon>Metazoa</taxon>
        <taxon>Ecdysozoa</taxon>
        <taxon>Arthropoda</taxon>
        <taxon>Hexapoda</taxon>
        <taxon>Insecta</taxon>
        <taxon>Pterygota</taxon>
        <taxon>Neoptera</taxon>
        <taxon>Endopterygota</taxon>
        <taxon>Hymenoptera</taxon>
        <taxon>Apocrita</taxon>
        <taxon>Aculeata</taxon>
        <taxon>Vespoidea</taxon>
        <taxon>Vespidae</taxon>
        <taxon>Vespinae</taxon>
        <taxon>Vespula</taxon>
    </lineage>
</organism>
<keyword evidence="2 5" id="KW-0812">Transmembrane</keyword>
<evidence type="ECO:0000256" key="4">
    <source>
        <dbReference type="ARBA" id="ARBA00023136"/>
    </source>
</evidence>
<keyword evidence="3 5" id="KW-1133">Transmembrane helix</keyword>
<accession>A0ABD2A4J9</accession>
<evidence type="ECO:0000256" key="2">
    <source>
        <dbReference type="ARBA" id="ARBA00022692"/>
    </source>
</evidence>
<dbReference type="Proteomes" id="UP001607302">
    <property type="component" value="Unassembled WGS sequence"/>
</dbReference>
<reference evidence="6 7" key="1">
    <citation type="journal article" date="2024" name="Ann. Entomol. Soc. Am.">
        <title>Genomic analyses of the southern and eastern yellowjacket wasps (Hymenoptera: Vespidae) reveal evolutionary signatures of social life.</title>
        <authorList>
            <person name="Catto M.A."/>
            <person name="Caine P.B."/>
            <person name="Orr S.E."/>
            <person name="Hunt B.G."/>
            <person name="Goodisman M.A.D."/>
        </authorList>
    </citation>
    <scope>NUCLEOTIDE SEQUENCE [LARGE SCALE GENOMIC DNA]</scope>
    <source>
        <strain evidence="6">233</strain>
        <tissue evidence="6">Head and thorax</tissue>
    </source>
</reference>
<comment type="caution">
    <text evidence="6">The sequence shown here is derived from an EMBL/GenBank/DDBJ whole genome shotgun (WGS) entry which is preliminary data.</text>
</comment>
<protein>
    <submittedName>
        <fullName evidence="6">Tetraspanin-6-like</fullName>
    </submittedName>
</protein>
<feature type="transmembrane region" description="Helical" evidence="5">
    <location>
        <begin position="20"/>
        <end position="48"/>
    </location>
</feature>
<name>A0ABD2A4J9_VESSQ</name>
<dbReference type="Pfam" id="PF00335">
    <property type="entry name" value="Tetraspanin"/>
    <property type="match status" value="1"/>
</dbReference>
<proteinExistence type="predicted"/>
<keyword evidence="7" id="KW-1185">Reference proteome</keyword>
<evidence type="ECO:0000256" key="3">
    <source>
        <dbReference type="ARBA" id="ARBA00022989"/>
    </source>
</evidence>
<dbReference type="InterPro" id="IPR008952">
    <property type="entry name" value="Tetraspanin_EC2_sf"/>
</dbReference>
<dbReference type="GO" id="GO:0016020">
    <property type="term" value="C:membrane"/>
    <property type="evidence" value="ECO:0007669"/>
    <property type="project" value="UniProtKB-SubCell"/>
</dbReference>
<evidence type="ECO:0000313" key="6">
    <source>
        <dbReference type="EMBL" id="KAL2715546.1"/>
    </source>
</evidence>
<dbReference type="Gene3D" id="1.10.1450.10">
    <property type="entry name" value="Tetraspanin"/>
    <property type="match status" value="1"/>
</dbReference>
<gene>
    <name evidence="6" type="ORF">V1478_015244</name>
</gene>
<dbReference type="EMBL" id="JAUDFV010000155">
    <property type="protein sequence ID" value="KAL2715546.1"/>
    <property type="molecule type" value="Genomic_DNA"/>
</dbReference>
<dbReference type="SUPFAM" id="SSF48652">
    <property type="entry name" value="Tetraspanin"/>
    <property type="match status" value="1"/>
</dbReference>
<dbReference type="InterPro" id="IPR018499">
    <property type="entry name" value="Tetraspanin/Peripherin"/>
</dbReference>
<feature type="transmembrane region" description="Helical" evidence="5">
    <location>
        <begin position="96"/>
        <end position="116"/>
    </location>
</feature>
<dbReference type="PANTHER" id="PTHR19282">
    <property type="entry name" value="TETRASPANIN"/>
    <property type="match status" value="1"/>
</dbReference>
<dbReference type="AlphaFoldDB" id="A0ABD2A4J9"/>
<dbReference type="CDD" id="cd03127">
    <property type="entry name" value="tetraspanin_LEL"/>
    <property type="match status" value="1"/>
</dbReference>
<dbReference type="PANTHER" id="PTHR19282:SF544">
    <property type="entry name" value="TETRASPANIN"/>
    <property type="match status" value="1"/>
</dbReference>
<evidence type="ECO:0000256" key="1">
    <source>
        <dbReference type="ARBA" id="ARBA00004141"/>
    </source>
</evidence>
<evidence type="ECO:0000256" key="5">
    <source>
        <dbReference type="SAM" id="Phobius"/>
    </source>
</evidence>
<sequence length="313" mass="35987">MWPNDQIMLLFSRKKYSWVSILILSFYYTITFAIVLVGIASLLLCFGIKLRTLWDLILLEPYLTPDNNILFSISVVILTSAILGLISAFVYSQTGLLTSLAITLIIFSITNIYIIGFRVKNYISELDLYLLLNKKMKENLFDNLPLHLMQKSLSCCGIRHYEEWIDSINVIPSSCCKNSTVYCDKHDPSLFKQGCFDIITKILNETYQNSIEIIITLNIFLNINGNENKTFITIPRIQIPNNSFIQLCTNSQRTPRTSQSNDIVQEENNTVQTRRKTIESNTPVVYNTLRSTNANIEPIYPYLTMPEPTTQKY</sequence>
<keyword evidence="4 5" id="KW-0472">Membrane</keyword>
<feature type="transmembrane region" description="Helical" evidence="5">
    <location>
        <begin position="69"/>
        <end position="90"/>
    </location>
</feature>
<comment type="subcellular location">
    <subcellularLocation>
        <location evidence="1">Membrane</location>
        <topology evidence="1">Multi-pass membrane protein</topology>
    </subcellularLocation>
</comment>